<dbReference type="Proteomes" id="UP000261620">
    <property type="component" value="Unplaced"/>
</dbReference>
<dbReference type="Pfam" id="PF00651">
    <property type="entry name" value="BTB"/>
    <property type="match status" value="1"/>
</dbReference>
<reference evidence="2" key="2">
    <citation type="submission" date="2025-09" db="UniProtKB">
        <authorList>
            <consortium name="Ensembl"/>
        </authorList>
    </citation>
    <scope>IDENTIFICATION</scope>
</reference>
<dbReference type="Gene3D" id="3.30.710.10">
    <property type="entry name" value="Potassium Channel Kv1.1, Chain A"/>
    <property type="match status" value="1"/>
</dbReference>
<accession>A0A3Q3X7P3</accession>
<evidence type="ECO:0000313" key="2">
    <source>
        <dbReference type="Ensembl" id="ENSMMOP00000024260.1"/>
    </source>
</evidence>
<dbReference type="GO" id="GO:0000981">
    <property type="term" value="F:DNA-binding transcription factor activity, RNA polymerase II-specific"/>
    <property type="evidence" value="ECO:0007669"/>
    <property type="project" value="TreeGrafter"/>
</dbReference>
<dbReference type="InterPro" id="IPR000210">
    <property type="entry name" value="BTB/POZ_dom"/>
</dbReference>
<protein>
    <recommendedName>
        <fullName evidence="1">BTB domain-containing protein</fullName>
    </recommendedName>
</protein>
<dbReference type="PANTHER" id="PTHR46105">
    <property type="entry name" value="AGAP004733-PA"/>
    <property type="match status" value="1"/>
</dbReference>
<dbReference type="STRING" id="94237.ENSMMOP00000024260"/>
<dbReference type="GO" id="GO:0000978">
    <property type="term" value="F:RNA polymerase II cis-regulatory region sequence-specific DNA binding"/>
    <property type="evidence" value="ECO:0007669"/>
    <property type="project" value="TreeGrafter"/>
</dbReference>
<organism evidence="2 3">
    <name type="scientific">Mola mola</name>
    <name type="common">Ocean sunfish</name>
    <name type="synonym">Tetraodon mola</name>
    <dbReference type="NCBI Taxonomy" id="94237"/>
    <lineage>
        <taxon>Eukaryota</taxon>
        <taxon>Metazoa</taxon>
        <taxon>Chordata</taxon>
        <taxon>Craniata</taxon>
        <taxon>Vertebrata</taxon>
        <taxon>Euteleostomi</taxon>
        <taxon>Actinopterygii</taxon>
        <taxon>Neopterygii</taxon>
        <taxon>Teleostei</taxon>
        <taxon>Neoteleostei</taxon>
        <taxon>Acanthomorphata</taxon>
        <taxon>Eupercaria</taxon>
        <taxon>Tetraodontiformes</taxon>
        <taxon>Molidae</taxon>
        <taxon>Mola</taxon>
    </lineage>
</organism>
<sequence length="132" mass="14566">LESTLGMRGGSGSMEFGTVLGSANAPPNSETVPESASKIRHLTMSQQSQNLLRFLNEDRTRQKFCDVSVSVGGKLYNAHKVVLAHGSSYFHAELSKNPYDLLICFLQMEQYSHCITLSIESIHTYISNVLVV</sequence>
<dbReference type="AlphaFoldDB" id="A0A3Q3X7P3"/>
<dbReference type="InterPro" id="IPR050457">
    <property type="entry name" value="ZnFinger_BTB_dom_contain"/>
</dbReference>
<dbReference type="Ensembl" id="ENSMMOT00000024668.1">
    <property type="protein sequence ID" value="ENSMMOP00000024260.1"/>
    <property type="gene ID" value="ENSMMOG00000018450.1"/>
</dbReference>
<keyword evidence="3" id="KW-1185">Reference proteome</keyword>
<dbReference type="PROSITE" id="PS50097">
    <property type="entry name" value="BTB"/>
    <property type="match status" value="1"/>
</dbReference>
<proteinExistence type="predicted"/>
<feature type="domain" description="BTB" evidence="1">
    <location>
        <begin position="65"/>
        <end position="97"/>
    </location>
</feature>
<dbReference type="SUPFAM" id="SSF54695">
    <property type="entry name" value="POZ domain"/>
    <property type="match status" value="1"/>
</dbReference>
<name>A0A3Q3X7P3_MOLML</name>
<dbReference type="PANTHER" id="PTHR46105:SF14">
    <property type="entry name" value="ZINC FINGER AND BTB DOMAIN-CONTAINING PROTEIN 22"/>
    <property type="match status" value="1"/>
</dbReference>
<reference evidence="2" key="1">
    <citation type="submission" date="2025-08" db="UniProtKB">
        <authorList>
            <consortium name="Ensembl"/>
        </authorList>
    </citation>
    <scope>IDENTIFICATION</scope>
</reference>
<evidence type="ECO:0000259" key="1">
    <source>
        <dbReference type="PROSITE" id="PS50097"/>
    </source>
</evidence>
<evidence type="ECO:0000313" key="3">
    <source>
        <dbReference type="Proteomes" id="UP000261620"/>
    </source>
</evidence>
<dbReference type="InterPro" id="IPR011333">
    <property type="entry name" value="SKP1/BTB/POZ_sf"/>
</dbReference>